<evidence type="ECO:0008006" key="5">
    <source>
        <dbReference type="Google" id="ProtNLM"/>
    </source>
</evidence>
<feature type="compositionally biased region" description="Low complexity" evidence="1">
    <location>
        <begin position="40"/>
        <end position="62"/>
    </location>
</feature>
<keyword evidence="2" id="KW-0472">Membrane</keyword>
<keyword evidence="2" id="KW-1133">Transmembrane helix</keyword>
<dbReference type="AlphaFoldDB" id="A0AAD7UXV3"/>
<dbReference type="GeneID" id="83217311"/>
<feature type="compositionally biased region" description="Basic and acidic residues" evidence="1">
    <location>
        <begin position="1"/>
        <end position="10"/>
    </location>
</feature>
<keyword evidence="2" id="KW-0812">Transmembrane</keyword>
<dbReference type="InterPro" id="IPR024260">
    <property type="entry name" value="Vac7"/>
</dbReference>
<feature type="region of interest" description="Disordered" evidence="1">
    <location>
        <begin position="302"/>
        <end position="342"/>
    </location>
</feature>
<dbReference type="GO" id="GO:0000011">
    <property type="term" value="P:vacuole inheritance"/>
    <property type="evidence" value="ECO:0007669"/>
    <property type="project" value="TreeGrafter"/>
</dbReference>
<evidence type="ECO:0000313" key="3">
    <source>
        <dbReference type="EMBL" id="KAJ8654465.1"/>
    </source>
</evidence>
<protein>
    <recommendedName>
        <fullName evidence="5">Vacuolar segregation protein 7</fullName>
    </recommendedName>
</protein>
<feature type="compositionally biased region" description="Low complexity" evidence="1">
    <location>
        <begin position="19"/>
        <end position="28"/>
    </location>
</feature>
<name>A0AAD7UXV3_9FUNG</name>
<dbReference type="PANTHER" id="PTHR28258">
    <property type="entry name" value="VACUOLAR SEGREGATION PROTEIN 7"/>
    <property type="match status" value="1"/>
</dbReference>
<feature type="compositionally biased region" description="Low complexity" evidence="1">
    <location>
        <begin position="110"/>
        <end position="121"/>
    </location>
</feature>
<sequence length="591" mass="66608">MDEFHHHPLLDDDEDDEQPSSSYPQQQSDNEQQDTTTIKQSPSSSSPQQQQQQQQQQLSTSQKRQPLINKFPALHNEKYPSQLSRDLLSTNNFDRNLTVEKARFEPPQLISPTTSGTSPTTIPSPSPLPPPLGSEDPFSIQSPLNHGVPDESILSSSAEGRYPATFSSASTTGGGGGGGGGYYPSMTDMGSESDRNKSRRLSNTKKRRRPPPMHGSASPSEVFHRNLIDAVYNVEDSDENERYVYPYDNATRSTSGVPERPFLYRIHTMPTQHNKNPWLNNNWLPPEHRPKLRNHVIDHPYHHHHHRSSKHHHDHPTAYLSRHHHHHHHSPRRNRINIYNNRDGGYTSDDDEALPLLRVGRQSRSSSKRQSWCRRWCINLSLGFLVAILFFFLVTVYRATPLTDMSVELGRVLASDKELIFDLQVHANNWNWWTVRIAQSDIAVFAFSSLVPLDNAINSSSSSNNNNNTLTITADPAEYLGSFYHFDEPLSFPPTFMTGNPSTAISQIRIKSPGADKSGAERWSRLIRYPYGLVTRGILKYTSIPYVALYPQSTAICNVAHVDPTTGTVSDKKPDEAYCPRDPDPSSSSLA</sequence>
<dbReference type="GO" id="GO:0070772">
    <property type="term" value="C:PAS complex"/>
    <property type="evidence" value="ECO:0007669"/>
    <property type="project" value="TreeGrafter"/>
</dbReference>
<gene>
    <name evidence="3" type="ORF">O0I10_009906</name>
</gene>
<dbReference type="GO" id="GO:1903778">
    <property type="term" value="P:protein localization to vacuolar membrane"/>
    <property type="evidence" value="ECO:0007669"/>
    <property type="project" value="TreeGrafter"/>
</dbReference>
<reference evidence="3 4" key="1">
    <citation type="submission" date="2023-03" db="EMBL/GenBank/DDBJ databases">
        <title>Genome sequence of Lichtheimia ornata CBS 291.66.</title>
        <authorList>
            <person name="Mohabir J.T."/>
            <person name="Shea T.P."/>
            <person name="Kurbessoian T."/>
            <person name="Berby B."/>
            <person name="Fontaine J."/>
            <person name="Livny J."/>
            <person name="Gnirke A."/>
            <person name="Stajich J.E."/>
            <person name="Cuomo C.A."/>
        </authorList>
    </citation>
    <scope>NUCLEOTIDE SEQUENCE [LARGE SCALE GENOMIC DNA]</scope>
    <source>
        <strain evidence="3">CBS 291.66</strain>
    </source>
</reference>
<feature type="region of interest" description="Disordered" evidence="1">
    <location>
        <begin position="1"/>
        <end position="222"/>
    </location>
</feature>
<dbReference type="GO" id="GO:0000329">
    <property type="term" value="C:fungal-type vacuole membrane"/>
    <property type="evidence" value="ECO:0007669"/>
    <property type="project" value="TreeGrafter"/>
</dbReference>
<dbReference type="Proteomes" id="UP001234581">
    <property type="component" value="Unassembled WGS sequence"/>
</dbReference>
<accession>A0AAD7UXV3</accession>
<feature type="compositionally biased region" description="Pro residues" evidence="1">
    <location>
        <begin position="122"/>
        <end position="132"/>
    </location>
</feature>
<evidence type="ECO:0000256" key="1">
    <source>
        <dbReference type="SAM" id="MobiDB-lite"/>
    </source>
</evidence>
<evidence type="ECO:0000313" key="4">
    <source>
        <dbReference type="Proteomes" id="UP001234581"/>
    </source>
</evidence>
<dbReference type="EMBL" id="JARTCD010000061">
    <property type="protein sequence ID" value="KAJ8654465.1"/>
    <property type="molecule type" value="Genomic_DNA"/>
</dbReference>
<feature type="compositionally biased region" description="Polar residues" evidence="1">
    <location>
        <begin position="29"/>
        <end position="39"/>
    </location>
</feature>
<dbReference type="Pfam" id="PF12751">
    <property type="entry name" value="Vac7"/>
    <property type="match status" value="1"/>
</dbReference>
<proteinExistence type="predicted"/>
<feature type="compositionally biased region" description="Basic residues" evidence="1">
    <location>
        <begin position="321"/>
        <end position="335"/>
    </location>
</feature>
<dbReference type="GO" id="GO:0010513">
    <property type="term" value="P:positive regulation of phosphatidylinositol biosynthetic process"/>
    <property type="evidence" value="ECO:0007669"/>
    <property type="project" value="TreeGrafter"/>
</dbReference>
<keyword evidence="4" id="KW-1185">Reference proteome</keyword>
<feature type="compositionally biased region" description="Polar residues" evidence="1">
    <location>
        <begin position="79"/>
        <end position="95"/>
    </location>
</feature>
<feature type="compositionally biased region" description="Basic and acidic residues" evidence="1">
    <location>
        <begin position="570"/>
        <end position="584"/>
    </location>
</feature>
<feature type="compositionally biased region" description="Gly residues" evidence="1">
    <location>
        <begin position="172"/>
        <end position="182"/>
    </location>
</feature>
<organism evidence="3 4">
    <name type="scientific">Lichtheimia ornata</name>
    <dbReference type="NCBI Taxonomy" id="688661"/>
    <lineage>
        <taxon>Eukaryota</taxon>
        <taxon>Fungi</taxon>
        <taxon>Fungi incertae sedis</taxon>
        <taxon>Mucoromycota</taxon>
        <taxon>Mucoromycotina</taxon>
        <taxon>Mucoromycetes</taxon>
        <taxon>Mucorales</taxon>
        <taxon>Lichtheimiaceae</taxon>
        <taxon>Lichtheimia</taxon>
    </lineage>
</organism>
<evidence type="ECO:0000256" key="2">
    <source>
        <dbReference type="SAM" id="Phobius"/>
    </source>
</evidence>
<comment type="caution">
    <text evidence="3">The sequence shown here is derived from an EMBL/GenBank/DDBJ whole genome shotgun (WGS) entry which is preliminary data.</text>
</comment>
<feature type="region of interest" description="Disordered" evidence="1">
    <location>
        <begin position="566"/>
        <end position="591"/>
    </location>
</feature>
<dbReference type="PANTHER" id="PTHR28258:SF1">
    <property type="entry name" value="VACUOLAR SEGREGATION PROTEIN 7"/>
    <property type="match status" value="1"/>
</dbReference>
<feature type="compositionally biased region" description="Basic residues" evidence="1">
    <location>
        <begin position="302"/>
        <end position="314"/>
    </location>
</feature>
<dbReference type="RefSeq" id="XP_058339379.1">
    <property type="nucleotide sequence ID" value="XM_058489892.1"/>
</dbReference>
<feature type="compositionally biased region" description="Basic residues" evidence="1">
    <location>
        <begin position="197"/>
        <end position="211"/>
    </location>
</feature>
<feature type="transmembrane region" description="Helical" evidence="2">
    <location>
        <begin position="376"/>
        <end position="397"/>
    </location>
</feature>